<dbReference type="SUPFAM" id="SSF52091">
    <property type="entry name" value="SpoIIaa-like"/>
    <property type="match status" value="1"/>
</dbReference>
<dbReference type="Gene3D" id="3.30.750.24">
    <property type="entry name" value="STAS domain"/>
    <property type="match status" value="1"/>
</dbReference>
<dbReference type="InterPro" id="IPR002645">
    <property type="entry name" value="STAS_dom"/>
</dbReference>
<reference evidence="2" key="1">
    <citation type="submission" date="2019-08" db="EMBL/GenBank/DDBJ databases">
        <authorList>
            <person name="Kucharzyk K."/>
            <person name="Murdoch R.W."/>
            <person name="Higgins S."/>
            <person name="Loffler F."/>
        </authorList>
    </citation>
    <scope>NUCLEOTIDE SEQUENCE</scope>
</reference>
<dbReference type="CDD" id="cd07042">
    <property type="entry name" value="STAS_SulP_like_sulfate_transporter"/>
    <property type="match status" value="1"/>
</dbReference>
<evidence type="ECO:0000259" key="1">
    <source>
        <dbReference type="PROSITE" id="PS50801"/>
    </source>
</evidence>
<evidence type="ECO:0000313" key="2">
    <source>
        <dbReference type="EMBL" id="MPN33071.1"/>
    </source>
</evidence>
<dbReference type="EMBL" id="VSSQ01085395">
    <property type="protein sequence ID" value="MPN33071.1"/>
    <property type="molecule type" value="Genomic_DNA"/>
</dbReference>
<gene>
    <name evidence="2" type="ORF">SDC9_180554</name>
</gene>
<dbReference type="InterPro" id="IPR036513">
    <property type="entry name" value="STAS_dom_sf"/>
</dbReference>
<dbReference type="AlphaFoldDB" id="A0A645H227"/>
<organism evidence="2">
    <name type="scientific">bioreactor metagenome</name>
    <dbReference type="NCBI Taxonomy" id="1076179"/>
    <lineage>
        <taxon>unclassified sequences</taxon>
        <taxon>metagenomes</taxon>
        <taxon>ecological metagenomes</taxon>
    </lineage>
</organism>
<proteinExistence type="predicted"/>
<name>A0A645H227_9ZZZZ</name>
<accession>A0A645H227</accession>
<comment type="caution">
    <text evidence="2">The sequence shown here is derived from an EMBL/GenBank/DDBJ whole genome shotgun (WGS) entry which is preliminary data.</text>
</comment>
<protein>
    <recommendedName>
        <fullName evidence="1">STAS domain-containing protein</fullName>
    </recommendedName>
</protein>
<sequence length="126" mass="13510">MDASRVSAPDAEVEKRFGSARVVYIAGAMIFANTQAVEAIPAGIPDECDTVLFSMRGVSYLDVSCAQAFEGVVKQLLGRDLRIGICGLSGETRKTLDRSGITALIGEENIHWSIDRILTQECGCDA</sequence>
<dbReference type="PROSITE" id="PS50801">
    <property type="entry name" value="STAS"/>
    <property type="match status" value="1"/>
</dbReference>
<dbReference type="Pfam" id="PF01740">
    <property type="entry name" value="STAS"/>
    <property type="match status" value="1"/>
</dbReference>
<feature type="domain" description="STAS" evidence="1">
    <location>
        <begin position="22"/>
        <end position="121"/>
    </location>
</feature>